<dbReference type="Gramene" id="OB05G12760.1">
    <property type="protein sequence ID" value="OB05G12760.1"/>
    <property type="gene ID" value="OB05G12760"/>
</dbReference>
<sequence length="61" mass="6639">DSVNFPKQRTLSLSLNSLPLSPLSLCSSCLRGPEARRDHTSGLLLSAQSHECTYHLGNKDS</sequence>
<reference evidence="1" key="2">
    <citation type="submission" date="2013-04" db="UniProtKB">
        <authorList>
            <consortium name="EnsemblPlants"/>
        </authorList>
    </citation>
    <scope>IDENTIFICATION</scope>
</reference>
<dbReference type="Proteomes" id="UP000006038">
    <property type="component" value="Chromosome 5"/>
</dbReference>
<dbReference type="HOGENOM" id="CLU_2929663_0_0_1"/>
<evidence type="ECO:0000313" key="2">
    <source>
        <dbReference type="Proteomes" id="UP000006038"/>
    </source>
</evidence>
<keyword evidence="2" id="KW-1185">Reference proteome</keyword>
<dbReference type="EnsemblPlants" id="OB05G12760.1">
    <property type="protein sequence ID" value="OB05G12760.1"/>
    <property type="gene ID" value="OB05G12760"/>
</dbReference>
<evidence type="ECO:0000313" key="1">
    <source>
        <dbReference type="EnsemblPlants" id="OB05G12760.1"/>
    </source>
</evidence>
<reference evidence="1" key="1">
    <citation type="journal article" date="2013" name="Nat. Commun.">
        <title>Whole-genome sequencing of Oryza brachyantha reveals mechanisms underlying Oryza genome evolution.</title>
        <authorList>
            <person name="Chen J."/>
            <person name="Huang Q."/>
            <person name="Gao D."/>
            <person name="Wang J."/>
            <person name="Lang Y."/>
            <person name="Liu T."/>
            <person name="Li B."/>
            <person name="Bai Z."/>
            <person name="Luis Goicoechea J."/>
            <person name="Liang C."/>
            <person name="Chen C."/>
            <person name="Zhang W."/>
            <person name="Sun S."/>
            <person name="Liao Y."/>
            <person name="Zhang X."/>
            <person name="Yang L."/>
            <person name="Song C."/>
            <person name="Wang M."/>
            <person name="Shi J."/>
            <person name="Liu G."/>
            <person name="Liu J."/>
            <person name="Zhou H."/>
            <person name="Zhou W."/>
            <person name="Yu Q."/>
            <person name="An N."/>
            <person name="Chen Y."/>
            <person name="Cai Q."/>
            <person name="Wang B."/>
            <person name="Liu B."/>
            <person name="Min J."/>
            <person name="Huang Y."/>
            <person name="Wu H."/>
            <person name="Li Z."/>
            <person name="Zhang Y."/>
            <person name="Yin Y."/>
            <person name="Song W."/>
            <person name="Jiang J."/>
            <person name="Jackson S.A."/>
            <person name="Wing R.A."/>
            <person name="Wang J."/>
            <person name="Chen M."/>
        </authorList>
    </citation>
    <scope>NUCLEOTIDE SEQUENCE [LARGE SCALE GENOMIC DNA]</scope>
    <source>
        <strain evidence="1">cv. IRGC 101232</strain>
    </source>
</reference>
<proteinExistence type="predicted"/>
<dbReference type="AlphaFoldDB" id="J3M3V2"/>
<accession>J3M3V2</accession>
<organism evidence="1">
    <name type="scientific">Oryza brachyantha</name>
    <name type="common">malo sina</name>
    <dbReference type="NCBI Taxonomy" id="4533"/>
    <lineage>
        <taxon>Eukaryota</taxon>
        <taxon>Viridiplantae</taxon>
        <taxon>Streptophyta</taxon>
        <taxon>Embryophyta</taxon>
        <taxon>Tracheophyta</taxon>
        <taxon>Spermatophyta</taxon>
        <taxon>Magnoliopsida</taxon>
        <taxon>Liliopsida</taxon>
        <taxon>Poales</taxon>
        <taxon>Poaceae</taxon>
        <taxon>BOP clade</taxon>
        <taxon>Oryzoideae</taxon>
        <taxon>Oryzeae</taxon>
        <taxon>Oryzinae</taxon>
        <taxon>Oryza</taxon>
    </lineage>
</organism>
<name>J3M3V2_ORYBR</name>
<protein>
    <submittedName>
        <fullName evidence="1">Uncharacterized protein</fullName>
    </submittedName>
</protein>